<dbReference type="EMBL" id="CACRXK020002869">
    <property type="protein sequence ID" value="CAB3996435.1"/>
    <property type="molecule type" value="Genomic_DNA"/>
</dbReference>
<dbReference type="Proteomes" id="UP001152795">
    <property type="component" value="Unassembled WGS sequence"/>
</dbReference>
<reference evidence="1" key="1">
    <citation type="submission" date="2020-04" db="EMBL/GenBank/DDBJ databases">
        <authorList>
            <person name="Alioto T."/>
            <person name="Alioto T."/>
            <person name="Gomez Garrido J."/>
        </authorList>
    </citation>
    <scope>NUCLEOTIDE SEQUENCE</scope>
    <source>
        <strain evidence="1">A484AB</strain>
    </source>
</reference>
<organism evidence="1 2">
    <name type="scientific">Paramuricea clavata</name>
    <name type="common">Red gorgonian</name>
    <name type="synonym">Violescent sea-whip</name>
    <dbReference type="NCBI Taxonomy" id="317549"/>
    <lineage>
        <taxon>Eukaryota</taxon>
        <taxon>Metazoa</taxon>
        <taxon>Cnidaria</taxon>
        <taxon>Anthozoa</taxon>
        <taxon>Octocorallia</taxon>
        <taxon>Malacalcyonacea</taxon>
        <taxon>Plexauridae</taxon>
        <taxon>Paramuricea</taxon>
    </lineage>
</organism>
<keyword evidence="2" id="KW-1185">Reference proteome</keyword>
<dbReference type="AlphaFoldDB" id="A0A6S7GXW2"/>
<protein>
    <submittedName>
        <fullName evidence="1">Uncharacterized protein</fullName>
    </submittedName>
</protein>
<name>A0A6S7GXW2_PARCT</name>
<dbReference type="Pfam" id="PF12098">
    <property type="entry name" value="DUF3574"/>
    <property type="match status" value="1"/>
</dbReference>
<accession>A0A6S7GXW2</accession>
<evidence type="ECO:0000313" key="1">
    <source>
        <dbReference type="EMBL" id="CAB3996435.1"/>
    </source>
</evidence>
<proteinExistence type="predicted"/>
<evidence type="ECO:0000313" key="2">
    <source>
        <dbReference type="Proteomes" id="UP001152795"/>
    </source>
</evidence>
<gene>
    <name evidence="1" type="ORF">PACLA_8A066469</name>
</gene>
<sequence length="134" mass="15304">MASSSRVFILAFVLCATTAHSSGHSSPSKGRKHTKLWYSFTASFGKMSGNTTILQKDIDNFIRNKVMPQIDAFKLVETEGVWKGQTEDSFDIFVLSDNFSEMMKKMQDICLLYKTKFAQDSVLLFYERAKVFFL</sequence>
<dbReference type="InterPro" id="IPR021957">
    <property type="entry name" value="DUF3574"/>
</dbReference>
<comment type="caution">
    <text evidence="1">The sequence shown here is derived from an EMBL/GenBank/DDBJ whole genome shotgun (WGS) entry which is preliminary data.</text>
</comment>